<protein>
    <submittedName>
        <fullName evidence="1">Uncharacterized protein</fullName>
    </submittedName>
</protein>
<dbReference type="Proteomes" id="UP000037175">
    <property type="component" value="Unassembled WGS sequence"/>
</dbReference>
<reference evidence="2" key="1">
    <citation type="submission" date="2015-07" db="EMBL/GenBank/DDBJ databases">
        <title>Complete Genome of Thermincola ferriacetica strain Z-0001T.</title>
        <authorList>
            <person name="Lusk B."/>
            <person name="Badalamenti J.P."/>
            <person name="Parameswaran P."/>
            <person name="Bond D.R."/>
            <person name="Torres C.I."/>
        </authorList>
    </citation>
    <scope>NUCLEOTIDE SEQUENCE [LARGE SCALE GENOMIC DNA]</scope>
    <source>
        <strain evidence="2">Z-0001</strain>
    </source>
</reference>
<dbReference type="GO" id="GO:0000287">
    <property type="term" value="F:magnesium ion binding"/>
    <property type="evidence" value="ECO:0007669"/>
    <property type="project" value="InterPro"/>
</dbReference>
<organism evidence="1 2">
    <name type="scientific">Thermincola ferriacetica</name>
    <dbReference type="NCBI Taxonomy" id="281456"/>
    <lineage>
        <taxon>Bacteria</taxon>
        <taxon>Bacillati</taxon>
        <taxon>Bacillota</taxon>
        <taxon>Clostridia</taxon>
        <taxon>Eubacteriales</taxon>
        <taxon>Thermincolaceae</taxon>
        <taxon>Thermincola</taxon>
    </lineage>
</organism>
<dbReference type="GO" id="GO:0006310">
    <property type="term" value="P:DNA recombination"/>
    <property type="evidence" value="ECO:0007669"/>
    <property type="project" value="InterPro"/>
</dbReference>
<keyword evidence="2" id="KW-1185">Reference proteome</keyword>
<dbReference type="SUPFAM" id="SSF103084">
    <property type="entry name" value="Holliday junction resolvase RusA"/>
    <property type="match status" value="1"/>
</dbReference>
<sequence length="232" mass="27571">MYLKRHADRQMYRMYKRQEFLEKELAENINSALENISTAMAHLYKLADKYQHAMRDPDFSPYDSAVLPYDVAVSAEQPIAVQIVIWETPPPIWKANPFVRDKVHRALREVWQTTFQEAAEKAVEKLREIYGSEFRPIEKAALIVKTCYPNSVERDHDNYMIKFANNGLRGLVLYDDSYFYEKYIVCCSETHHIQPHIEILVKEITPEVEEFFQQWTSFKHKIEPVNDKSQWY</sequence>
<evidence type="ECO:0000313" key="2">
    <source>
        <dbReference type="Proteomes" id="UP000037175"/>
    </source>
</evidence>
<evidence type="ECO:0000313" key="1">
    <source>
        <dbReference type="EMBL" id="KNZ70350.1"/>
    </source>
</evidence>
<proteinExistence type="predicted"/>
<accession>A0A0L6W491</accession>
<dbReference type="InterPro" id="IPR036614">
    <property type="entry name" value="RusA-like_sf"/>
</dbReference>
<name>A0A0L6W491_9FIRM</name>
<dbReference type="EMBL" id="LGTE01000004">
    <property type="protein sequence ID" value="KNZ70350.1"/>
    <property type="molecule type" value="Genomic_DNA"/>
</dbReference>
<dbReference type="AlphaFoldDB" id="A0A0L6W491"/>
<gene>
    <name evidence="1" type="ORF">Tfer_0910</name>
</gene>
<dbReference type="GO" id="GO:0006281">
    <property type="term" value="P:DNA repair"/>
    <property type="evidence" value="ECO:0007669"/>
    <property type="project" value="InterPro"/>
</dbReference>
<comment type="caution">
    <text evidence="1">The sequence shown here is derived from an EMBL/GenBank/DDBJ whole genome shotgun (WGS) entry which is preliminary data.</text>
</comment>